<keyword evidence="2" id="KW-0963">Cytoplasm</keyword>
<dbReference type="AlphaFoldDB" id="A0A1V4QIS8"/>
<dbReference type="NCBIfam" id="TIGR00082">
    <property type="entry name" value="rbfA"/>
    <property type="match status" value="1"/>
</dbReference>
<evidence type="ECO:0000256" key="1">
    <source>
        <dbReference type="ARBA" id="ARBA00022517"/>
    </source>
</evidence>
<dbReference type="InterPro" id="IPR015946">
    <property type="entry name" value="KH_dom-like_a/b"/>
</dbReference>
<sequence length="113" mass="13129">MRKDRVASLLSREISQIVAREIKDPRLGFITITKVVMQNDLKVALVYFSSLGDKSEGLTILNHAKGYIRSNLAHRVRLKYIPQLEFRIDNSYEYGARIDALIEEIHRDNKKEQ</sequence>
<dbReference type="PROSITE" id="PS01319">
    <property type="entry name" value="RBFA"/>
    <property type="match status" value="1"/>
</dbReference>
<dbReference type="SUPFAM" id="SSF89919">
    <property type="entry name" value="Ribosome-binding factor A, RbfA"/>
    <property type="match status" value="1"/>
</dbReference>
<accession>A0A1V4QIS8</accession>
<dbReference type="PANTHER" id="PTHR33515:SF1">
    <property type="entry name" value="RIBOSOME-BINDING FACTOR A, CHLOROPLASTIC-RELATED"/>
    <property type="match status" value="1"/>
</dbReference>
<comment type="function">
    <text evidence="2">One of several proteins that assist in the late maturation steps of the functional core of the 30S ribosomal subunit. Associates with free 30S ribosomal subunits (but not with 30S subunits that are part of 70S ribosomes or polysomes). Required for efficient processing of 16S rRNA. May interact with the 5'-terminal helix region of 16S rRNA.</text>
</comment>
<proteinExistence type="inferred from homology"/>
<gene>
    <name evidence="2" type="primary">rbfA</name>
    <name evidence="3" type="ORF">BXT86_00240</name>
</gene>
<dbReference type="GO" id="GO:0030490">
    <property type="term" value="P:maturation of SSU-rRNA"/>
    <property type="evidence" value="ECO:0007669"/>
    <property type="project" value="UniProtKB-UniRule"/>
</dbReference>
<comment type="subcellular location">
    <subcellularLocation>
        <location evidence="2">Cytoplasm</location>
    </subcellularLocation>
</comment>
<keyword evidence="1 2" id="KW-0690">Ribosome biogenesis</keyword>
<organism evidence="3 4">
    <name type="scientific">candidate division WOR-3 bacterium 4484_100</name>
    <dbReference type="NCBI Taxonomy" id="1936077"/>
    <lineage>
        <taxon>Bacteria</taxon>
        <taxon>Bacteria division WOR-3</taxon>
    </lineage>
</organism>
<dbReference type="Proteomes" id="UP000191663">
    <property type="component" value="Unassembled WGS sequence"/>
</dbReference>
<dbReference type="EMBL" id="MUKB01000003">
    <property type="protein sequence ID" value="OPX18626.1"/>
    <property type="molecule type" value="Genomic_DNA"/>
</dbReference>
<dbReference type="GO" id="GO:0043024">
    <property type="term" value="F:ribosomal small subunit binding"/>
    <property type="evidence" value="ECO:0007669"/>
    <property type="project" value="TreeGrafter"/>
</dbReference>
<reference evidence="4" key="1">
    <citation type="submission" date="2017-01" db="EMBL/GenBank/DDBJ databases">
        <title>Novel pathways for hydrocarbon cycling and metabolic interdependencies in hydrothermal sediment communities.</title>
        <authorList>
            <person name="Dombrowski N."/>
            <person name="Seitz K."/>
            <person name="Teske A."/>
            <person name="Baker B."/>
        </authorList>
    </citation>
    <scope>NUCLEOTIDE SEQUENCE [LARGE SCALE GENOMIC DNA]</scope>
</reference>
<evidence type="ECO:0000313" key="4">
    <source>
        <dbReference type="Proteomes" id="UP000191663"/>
    </source>
</evidence>
<name>A0A1V4QIS8_UNCW3</name>
<protein>
    <recommendedName>
        <fullName evidence="2">Ribosome-binding factor A</fullName>
    </recommendedName>
</protein>
<evidence type="ECO:0000313" key="3">
    <source>
        <dbReference type="EMBL" id="OPX18626.1"/>
    </source>
</evidence>
<comment type="similarity">
    <text evidence="2">Belongs to the RbfA family.</text>
</comment>
<comment type="subunit">
    <text evidence="2">Monomer. Binds 30S ribosomal subunits, but not 50S ribosomal subunits or 70S ribosomes.</text>
</comment>
<dbReference type="PANTHER" id="PTHR33515">
    <property type="entry name" value="RIBOSOME-BINDING FACTOR A, CHLOROPLASTIC-RELATED"/>
    <property type="match status" value="1"/>
</dbReference>
<evidence type="ECO:0000256" key="2">
    <source>
        <dbReference type="HAMAP-Rule" id="MF_00003"/>
    </source>
</evidence>
<comment type="caution">
    <text evidence="3">The sequence shown here is derived from an EMBL/GenBank/DDBJ whole genome shotgun (WGS) entry which is preliminary data.</text>
</comment>
<dbReference type="InterPro" id="IPR000238">
    <property type="entry name" value="RbfA"/>
</dbReference>
<dbReference type="InterPro" id="IPR020053">
    <property type="entry name" value="Ribosome-bd_factorA_CS"/>
</dbReference>
<dbReference type="HAMAP" id="MF_00003">
    <property type="entry name" value="RbfA"/>
    <property type="match status" value="1"/>
</dbReference>
<dbReference type="Pfam" id="PF02033">
    <property type="entry name" value="RBFA"/>
    <property type="match status" value="1"/>
</dbReference>
<dbReference type="GO" id="GO:0005829">
    <property type="term" value="C:cytosol"/>
    <property type="evidence" value="ECO:0007669"/>
    <property type="project" value="TreeGrafter"/>
</dbReference>
<dbReference type="Gene3D" id="3.30.300.20">
    <property type="match status" value="1"/>
</dbReference>
<dbReference type="InterPro" id="IPR023799">
    <property type="entry name" value="RbfA_dom_sf"/>
</dbReference>